<accession>S9QQ96</accession>
<keyword evidence="2" id="KW-0418">Kinase</keyword>
<reference evidence="2" key="1">
    <citation type="submission" date="2013-05" db="EMBL/GenBank/DDBJ databases">
        <title>Genome assembly of Cystobacter fuscus DSM 2262.</title>
        <authorList>
            <person name="Sharma G."/>
            <person name="Khatri I."/>
            <person name="Kaur C."/>
            <person name="Mayilraj S."/>
            <person name="Subramanian S."/>
        </authorList>
    </citation>
    <scope>NUCLEOTIDE SEQUENCE [LARGE SCALE GENOMIC DNA]</scope>
    <source>
        <strain evidence="2">DSM 2262</strain>
    </source>
</reference>
<gene>
    <name evidence="2" type="ORF">D187_005875</name>
</gene>
<evidence type="ECO:0000313" key="3">
    <source>
        <dbReference type="Proteomes" id="UP000011682"/>
    </source>
</evidence>
<protein>
    <submittedName>
        <fullName evidence="2">Serine/threonine protein kinase</fullName>
    </submittedName>
</protein>
<evidence type="ECO:0000256" key="1">
    <source>
        <dbReference type="SAM" id="MobiDB-lite"/>
    </source>
</evidence>
<comment type="caution">
    <text evidence="2">The sequence shown here is derived from an EMBL/GenBank/DDBJ whole genome shotgun (WGS) entry which is preliminary data.</text>
</comment>
<sequence length="51" mass="5154">MGGADGREDGEDSGQHRGCRGGEEPSPPEPGTTGISMKNLSGHKSGASRSE</sequence>
<keyword evidence="2" id="KW-0808">Transferase</keyword>
<feature type="region of interest" description="Disordered" evidence="1">
    <location>
        <begin position="1"/>
        <end position="51"/>
    </location>
</feature>
<name>S9QQ96_CYSF2</name>
<evidence type="ECO:0000313" key="2">
    <source>
        <dbReference type="EMBL" id="EPX63469.1"/>
    </source>
</evidence>
<proteinExistence type="predicted"/>
<dbReference type="AlphaFoldDB" id="S9QQ96"/>
<organism evidence="2 3">
    <name type="scientific">Cystobacter fuscus (strain ATCC 25194 / DSM 2262 / NBRC 100088 / M29)</name>
    <dbReference type="NCBI Taxonomy" id="1242864"/>
    <lineage>
        <taxon>Bacteria</taxon>
        <taxon>Pseudomonadati</taxon>
        <taxon>Myxococcota</taxon>
        <taxon>Myxococcia</taxon>
        <taxon>Myxococcales</taxon>
        <taxon>Cystobacterineae</taxon>
        <taxon>Archangiaceae</taxon>
        <taxon>Cystobacter</taxon>
    </lineage>
</organism>
<keyword evidence="3" id="KW-1185">Reference proteome</keyword>
<dbReference type="EMBL" id="ANAH02000005">
    <property type="protein sequence ID" value="EPX63469.1"/>
    <property type="molecule type" value="Genomic_DNA"/>
</dbReference>
<dbReference type="Proteomes" id="UP000011682">
    <property type="component" value="Unassembled WGS sequence"/>
</dbReference>
<keyword evidence="2" id="KW-0723">Serine/threonine-protein kinase</keyword>
<dbReference type="GO" id="GO:0004674">
    <property type="term" value="F:protein serine/threonine kinase activity"/>
    <property type="evidence" value="ECO:0007669"/>
    <property type="project" value="UniProtKB-KW"/>
</dbReference>